<comment type="caution">
    <text evidence="9">The sequence shown here is derived from an EMBL/GenBank/DDBJ whole genome shotgun (WGS) entry which is preliminary data.</text>
</comment>
<dbReference type="EMBL" id="ADMG01000001">
    <property type="protein sequence ID" value="EKB32386.1"/>
    <property type="molecule type" value="Genomic_DNA"/>
</dbReference>
<gene>
    <name evidence="8" type="primary">fhs</name>
    <name evidence="9" type="ORF">HMPREF9465_00004</name>
</gene>
<dbReference type="InterPro" id="IPR020628">
    <property type="entry name" value="Formate_THF_ligase_CS"/>
</dbReference>
<evidence type="ECO:0000256" key="1">
    <source>
        <dbReference type="ARBA" id="ARBA00004777"/>
    </source>
</evidence>
<proteinExistence type="inferred from homology"/>
<dbReference type="PROSITE" id="PS00721">
    <property type="entry name" value="FTHFS_1"/>
    <property type="match status" value="1"/>
</dbReference>
<evidence type="ECO:0000256" key="4">
    <source>
        <dbReference type="ARBA" id="ARBA00022741"/>
    </source>
</evidence>
<dbReference type="GO" id="GO:0004329">
    <property type="term" value="F:formate-tetrahydrofolate ligase activity"/>
    <property type="evidence" value="ECO:0007669"/>
    <property type="project" value="UniProtKB-UniRule"/>
</dbReference>
<evidence type="ECO:0000256" key="5">
    <source>
        <dbReference type="ARBA" id="ARBA00022840"/>
    </source>
</evidence>
<dbReference type="InterPro" id="IPR000559">
    <property type="entry name" value="Formate_THF_ligase"/>
</dbReference>
<dbReference type="CDD" id="cd00477">
    <property type="entry name" value="FTHFS"/>
    <property type="match status" value="1"/>
</dbReference>
<keyword evidence="2 8" id="KW-0554">One-carbon metabolism</keyword>
<dbReference type="FunFam" id="3.10.410.10:FF:000001">
    <property type="entry name" value="Putative formate--tetrahydrofolate ligase"/>
    <property type="match status" value="1"/>
</dbReference>
<dbReference type="HAMAP" id="MF_01543">
    <property type="entry name" value="FTHFS"/>
    <property type="match status" value="1"/>
</dbReference>
<evidence type="ECO:0000256" key="7">
    <source>
        <dbReference type="ARBA" id="ARBA00061363"/>
    </source>
</evidence>
<evidence type="ECO:0000256" key="3">
    <source>
        <dbReference type="ARBA" id="ARBA00022598"/>
    </source>
</evidence>
<dbReference type="SUPFAM" id="SSF52540">
    <property type="entry name" value="P-loop containing nucleoside triphosphate hydrolases"/>
    <property type="match status" value="1"/>
</dbReference>
<reference evidence="9 10" key="1">
    <citation type="submission" date="2012-05" db="EMBL/GenBank/DDBJ databases">
        <title>The Genome Sequence of Sutterella wadsworthensis 2_1_59BFAA.</title>
        <authorList>
            <consortium name="The Broad Institute Genome Sequencing Platform"/>
            <person name="Earl A."/>
            <person name="Ward D."/>
            <person name="Feldgarden M."/>
            <person name="Gevers D."/>
            <person name="Daigneault M."/>
            <person name="Strauss J."/>
            <person name="Allen-Vercoe E."/>
            <person name="Walker B."/>
            <person name="Young S.K."/>
            <person name="Zeng Q."/>
            <person name="Gargeya S."/>
            <person name="Fitzgerald M."/>
            <person name="Haas B."/>
            <person name="Abouelleil A."/>
            <person name="Alvarado L."/>
            <person name="Arachchi H.M."/>
            <person name="Berlin A.M."/>
            <person name="Chapman S.B."/>
            <person name="Goldberg J."/>
            <person name="Griggs A."/>
            <person name="Gujja S."/>
            <person name="Hansen M."/>
            <person name="Howarth C."/>
            <person name="Imamovic A."/>
            <person name="Larimer J."/>
            <person name="McCowen C."/>
            <person name="Montmayeur A."/>
            <person name="Murphy C."/>
            <person name="Neiman D."/>
            <person name="Pearson M."/>
            <person name="Priest M."/>
            <person name="Roberts A."/>
            <person name="Saif S."/>
            <person name="Shea T."/>
            <person name="Sisk P."/>
            <person name="Sykes S."/>
            <person name="Wortman J."/>
            <person name="Nusbaum C."/>
            <person name="Birren B."/>
        </authorList>
    </citation>
    <scope>NUCLEOTIDE SEQUENCE [LARGE SCALE GENOMIC DNA]</scope>
    <source>
        <strain evidence="9 10">2_1_59BFAA</strain>
    </source>
</reference>
<comment type="caution">
    <text evidence="8">Lacks conserved residue(s) required for the propagation of feature annotation.</text>
</comment>
<accession>K1JQ86</accession>
<dbReference type="Proteomes" id="UP000005835">
    <property type="component" value="Unassembled WGS sequence"/>
</dbReference>
<dbReference type="eggNOG" id="COG2759">
    <property type="taxonomic scope" value="Bacteria"/>
</dbReference>
<comment type="catalytic activity">
    <reaction evidence="6 8">
        <text>(6S)-5,6,7,8-tetrahydrofolate + formate + ATP = (6R)-10-formyltetrahydrofolate + ADP + phosphate</text>
        <dbReference type="Rhea" id="RHEA:20221"/>
        <dbReference type="ChEBI" id="CHEBI:15740"/>
        <dbReference type="ChEBI" id="CHEBI:30616"/>
        <dbReference type="ChEBI" id="CHEBI:43474"/>
        <dbReference type="ChEBI" id="CHEBI:57453"/>
        <dbReference type="ChEBI" id="CHEBI:195366"/>
        <dbReference type="ChEBI" id="CHEBI:456216"/>
        <dbReference type="EC" id="6.3.4.3"/>
    </reaction>
</comment>
<keyword evidence="4 8" id="KW-0547">Nucleotide-binding</keyword>
<sequence>MLSDIEIAQATKLIPIDQLAHEAGLTDAEFEPYGRDKAKVELDASRPDTAKLILVTATSGMPAGSGKTTTSIALAQGLKQLGKKAVLALREPSLGPVFGMKGGAAGGGYSQVLPMEAINLHFTGDFHAITSANNLLAALIDNARHQGQVELKEIFWRRVMDVNDRMLRNIVTGLGGSANGIPTEAGFDITAASELMAVLCLATDLDDLRARIDRIVIGTRRDGSAVTVQELGVGGALVALLKDAIKPNLVQSIEGNLAFVHGGPFANIAHGCNSVAATRAAMKLGDYAITEAGFGSDLGAEKFYNIKCRAAGLNPAAVVLVTSTKALKWHGGVPLPEIGKPNAEALKKGLCNLDAHVENLKRFGPNIVVSINHFHTDLDEELDIIRNRCAELGVRVALSDGFALGGKGAVDVARAVIEAAEDVHPLNFTYEADAPVMEKVEKIAKTIYGAAAVELAPAAAKDLKRLQDLGFDRLPVCIAKTPFSFSHDPKLLGAPKGFTLPVQRLILNAGAGFVVVTTGAIMRMPGLPKVPAAMSIDVKDGKITGLA</sequence>
<dbReference type="NCBIfam" id="NF010030">
    <property type="entry name" value="PRK13505.1"/>
    <property type="match status" value="1"/>
</dbReference>
<dbReference type="AlphaFoldDB" id="K1JQ86"/>
<dbReference type="Gene3D" id="3.40.50.300">
    <property type="entry name" value="P-loop containing nucleotide triphosphate hydrolases"/>
    <property type="match status" value="1"/>
</dbReference>
<dbReference type="FunFam" id="3.30.1510.10:FF:000001">
    <property type="entry name" value="Formate--tetrahydrofolate ligase"/>
    <property type="match status" value="1"/>
</dbReference>
<keyword evidence="10" id="KW-1185">Reference proteome</keyword>
<dbReference type="EC" id="6.3.4.3" evidence="8"/>
<dbReference type="GO" id="GO:0005524">
    <property type="term" value="F:ATP binding"/>
    <property type="evidence" value="ECO:0007669"/>
    <property type="project" value="UniProtKB-UniRule"/>
</dbReference>
<dbReference type="STRING" id="742823.HMPREF9465_00004"/>
<evidence type="ECO:0000313" key="9">
    <source>
        <dbReference type="EMBL" id="EKB32386.1"/>
    </source>
</evidence>
<organism evidence="9 10">
    <name type="scientific">Sutterella wadsworthensis 2_1_59BFAA</name>
    <dbReference type="NCBI Taxonomy" id="742823"/>
    <lineage>
        <taxon>Bacteria</taxon>
        <taxon>Pseudomonadati</taxon>
        <taxon>Pseudomonadota</taxon>
        <taxon>Betaproteobacteria</taxon>
        <taxon>Burkholderiales</taxon>
        <taxon>Sutterellaceae</taxon>
        <taxon>Sutterella</taxon>
    </lineage>
</organism>
<dbReference type="UniPathway" id="UPA00193"/>
<dbReference type="OrthoDB" id="9761733at2"/>
<dbReference type="Gene3D" id="3.10.410.10">
    <property type="entry name" value="Formyltetrahydrofolate synthetase, domain 3"/>
    <property type="match status" value="1"/>
</dbReference>
<name>K1JQ86_9BURK</name>
<dbReference type="Pfam" id="PF01268">
    <property type="entry name" value="FTHFS"/>
    <property type="match status" value="1"/>
</dbReference>
<evidence type="ECO:0000256" key="2">
    <source>
        <dbReference type="ARBA" id="ARBA00022563"/>
    </source>
</evidence>
<dbReference type="GO" id="GO:0035999">
    <property type="term" value="P:tetrahydrofolate interconversion"/>
    <property type="evidence" value="ECO:0007669"/>
    <property type="project" value="UniProtKB-UniRule"/>
</dbReference>
<protein>
    <recommendedName>
        <fullName evidence="8">Formate--tetrahydrofolate ligase</fullName>
        <ecNumber evidence="8">6.3.4.3</ecNumber>
    </recommendedName>
    <alternativeName>
        <fullName evidence="8">Formyltetrahydrofolate synthetase</fullName>
        <shortName evidence="8">FHS</shortName>
        <shortName evidence="8">FTHFS</shortName>
    </alternativeName>
</protein>
<dbReference type="Gene3D" id="3.30.1510.10">
    <property type="entry name" value="Domain 2, N(10)-formyltetrahydrofolate synthetase"/>
    <property type="match status" value="1"/>
</dbReference>
<keyword evidence="5 8" id="KW-0067">ATP-binding</keyword>
<comment type="similarity">
    <text evidence="7 8">Belongs to the formate--tetrahydrofolate ligase family.</text>
</comment>
<evidence type="ECO:0000313" key="10">
    <source>
        <dbReference type="Proteomes" id="UP000005835"/>
    </source>
</evidence>
<keyword evidence="3 8" id="KW-0436">Ligase</keyword>
<evidence type="ECO:0000256" key="6">
    <source>
        <dbReference type="ARBA" id="ARBA00049033"/>
    </source>
</evidence>
<comment type="pathway">
    <text evidence="1 8">One-carbon metabolism; tetrahydrofolate interconversion.</text>
</comment>
<dbReference type="PATRIC" id="fig|742823.3.peg.4"/>
<dbReference type="RefSeq" id="WP_005432882.1">
    <property type="nucleotide sequence ID" value="NZ_JH815513.1"/>
</dbReference>
<dbReference type="HOGENOM" id="CLU_003601_3_3_4"/>
<evidence type="ECO:0000256" key="8">
    <source>
        <dbReference type="HAMAP-Rule" id="MF_01543"/>
    </source>
</evidence>
<dbReference type="InterPro" id="IPR027417">
    <property type="entry name" value="P-loop_NTPase"/>
</dbReference>